<organism evidence="11 12">
    <name type="scientific">Aerosakkonema funiforme FACHB-1375</name>
    <dbReference type="NCBI Taxonomy" id="2949571"/>
    <lineage>
        <taxon>Bacteria</taxon>
        <taxon>Bacillati</taxon>
        <taxon>Cyanobacteriota</taxon>
        <taxon>Cyanophyceae</taxon>
        <taxon>Oscillatoriophycideae</taxon>
        <taxon>Aerosakkonematales</taxon>
        <taxon>Aerosakkonemataceae</taxon>
        <taxon>Aerosakkonema</taxon>
    </lineage>
</organism>
<dbReference type="GO" id="GO:0032196">
    <property type="term" value="P:transposition"/>
    <property type="evidence" value="ECO:0007669"/>
    <property type="project" value="UniProtKB-KW"/>
</dbReference>
<sequence length="427" mass="49852">MQSSTASQQDCTDSESTSLKSLKIRLYPDQTLHQTWKIWLAASRYCYNQAIEYQRKNGSIGKFDLRKIILAYVPEWVSQTPYSFRVQAVYDAKEAYDKSRKKGTKQHEAGRFRSIRDRIKSIRFRQEDYKNGTWFPSLTKDLSFKSAEPLPAKDVEYQVKQKDGSYIIRCRKQSWESETQLVYDKKRWFAIFPVEFIPELSDSQKIIALDPGVRTFMTGFDGAKFVEIGNNDIRRIYRLCNHVDKLISRKSKLKGRRNKHQRQKLQRKIDRIFNRVRNLVDEVHRKTAAWLTTEYRLIFLPTFETSQMVAKNRNKKRKINTKTVRQMLGWAHYRFKQVLKFHALKRGCHVVDVTEEYTSKTCTKCGHVHPKLGGSKVFKCPHCGHKIPRDYNGALGIFLKALRDIAGLDGFTDSVSLCPTSTPDVRA</sequence>
<evidence type="ECO:0000256" key="6">
    <source>
        <dbReference type="ARBA" id="ARBA00023172"/>
    </source>
</evidence>
<dbReference type="PANTHER" id="PTHR36172:SF1">
    <property type="entry name" value="RESOLVASE-RELATED"/>
    <property type="match status" value="1"/>
</dbReference>
<feature type="domain" description="Probable transposase IS891/IS1136/IS1341" evidence="8">
    <location>
        <begin position="197"/>
        <end position="305"/>
    </location>
</feature>
<dbReference type="GO" id="GO:0046872">
    <property type="term" value="F:metal ion binding"/>
    <property type="evidence" value="ECO:0007669"/>
    <property type="project" value="UniProtKB-KW"/>
</dbReference>
<protein>
    <submittedName>
        <fullName evidence="11">Transposase</fullName>
    </submittedName>
</protein>
<keyword evidence="2" id="KW-0815">Transposition</keyword>
<evidence type="ECO:0000313" key="12">
    <source>
        <dbReference type="Proteomes" id="UP000641646"/>
    </source>
</evidence>
<dbReference type="EMBL" id="JACJPW010000019">
    <property type="protein sequence ID" value="MBD2181364.1"/>
    <property type="molecule type" value="Genomic_DNA"/>
</dbReference>
<comment type="caution">
    <text evidence="11">The sequence shown here is derived from an EMBL/GenBank/DDBJ whole genome shotgun (WGS) entry which is preliminary data.</text>
</comment>
<evidence type="ECO:0000256" key="1">
    <source>
        <dbReference type="ARBA" id="ARBA00008761"/>
    </source>
</evidence>
<dbReference type="GO" id="GO:0003677">
    <property type="term" value="F:DNA binding"/>
    <property type="evidence" value="ECO:0007669"/>
    <property type="project" value="UniProtKB-KW"/>
</dbReference>
<dbReference type="Pfam" id="PF07282">
    <property type="entry name" value="Cas12f1-like_TNB"/>
    <property type="match status" value="1"/>
</dbReference>
<dbReference type="Proteomes" id="UP000641646">
    <property type="component" value="Unassembled WGS sequence"/>
</dbReference>
<gene>
    <name evidence="11" type="ORF">H6G03_09635</name>
</gene>
<keyword evidence="5" id="KW-0238">DNA-binding</keyword>
<keyword evidence="3" id="KW-0479">Metal-binding</keyword>
<evidence type="ECO:0000256" key="7">
    <source>
        <dbReference type="SAM" id="Coils"/>
    </source>
</evidence>
<evidence type="ECO:0000256" key="5">
    <source>
        <dbReference type="ARBA" id="ARBA00023125"/>
    </source>
</evidence>
<feature type="domain" description="Transposase putative helix-turn-helix" evidence="10">
    <location>
        <begin position="19"/>
        <end position="56"/>
    </location>
</feature>
<dbReference type="GO" id="GO:0006310">
    <property type="term" value="P:DNA recombination"/>
    <property type="evidence" value="ECO:0007669"/>
    <property type="project" value="UniProtKB-KW"/>
</dbReference>
<reference evidence="11" key="2">
    <citation type="submission" date="2020-08" db="EMBL/GenBank/DDBJ databases">
        <authorList>
            <person name="Chen M."/>
            <person name="Teng W."/>
            <person name="Zhao L."/>
            <person name="Hu C."/>
            <person name="Zhou Y."/>
            <person name="Han B."/>
            <person name="Song L."/>
            <person name="Shu W."/>
        </authorList>
    </citation>
    <scope>NUCLEOTIDE SEQUENCE</scope>
    <source>
        <strain evidence="11">FACHB-1375</strain>
    </source>
</reference>
<keyword evidence="4" id="KW-0862">Zinc</keyword>
<accession>A0A926VF51</accession>
<keyword evidence="12" id="KW-1185">Reference proteome</keyword>
<dbReference type="NCBIfam" id="NF040570">
    <property type="entry name" value="guided_TnpB"/>
    <property type="match status" value="1"/>
</dbReference>
<dbReference type="InterPro" id="IPR021027">
    <property type="entry name" value="Transposase_put_HTH"/>
</dbReference>
<evidence type="ECO:0000256" key="4">
    <source>
        <dbReference type="ARBA" id="ARBA00022833"/>
    </source>
</evidence>
<dbReference type="InterPro" id="IPR051491">
    <property type="entry name" value="Recombinase/Transposase-rel"/>
</dbReference>
<dbReference type="PANTHER" id="PTHR36172">
    <property type="match status" value="1"/>
</dbReference>
<evidence type="ECO:0000313" key="11">
    <source>
        <dbReference type="EMBL" id="MBD2181364.1"/>
    </source>
</evidence>
<keyword evidence="7" id="KW-0175">Coiled coil</keyword>
<feature type="domain" description="Cas12f1-like TNB" evidence="9">
    <location>
        <begin position="332"/>
        <end position="397"/>
    </location>
</feature>
<feature type="coiled-coil region" evidence="7">
    <location>
        <begin position="243"/>
        <end position="282"/>
    </location>
</feature>
<comment type="similarity">
    <text evidence="1">In the C-terminal section; belongs to the transposase 35 family.</text>
</comment>
<evidence type="ECO:0000256" key="2">
    <source>
        <dbReference type="ARBA" id="ARBA00022578"/>
    </source>
</evidence>
<dbReference type="Pfam" id="PF12323">
    <property type="entry name" value="HTH_OrfB_IS605"/>
    <property type="match status" value="1"/>
</dbReference>
<keyword evidence="6" id="KW-0233">DNA recombination</keyword>
<proteinExistence type="inferred from homology"/>
<evidence type="ECO:0000259" key="9">
    <source>
        <dbReference type="Pfam" id="PF07282"/>
    </source>
</evidence>
<dbReference type="InterPro" id="IPR010095">
    <property type="entry name" value="Cas12f1-like_TNB"/>
</dbReference>
<dbReference type="AlphaFoldDB" id="A0A926VF51"/>
<evidence type="ECO:0000256" key="3">
    <source>
        <dbReference type="ARBA" id="ARBA00022723"/>
    </source>
</evidence>
<name>A0A926VF51_9CYAN</name>
<reference evidence="11" key="1">
    <citation type="journal article" date="2015" name="ISME J.">
        <title>Draft Genome Sequence of Streptomyces incarnatus NRRL8089, which Produces the Nucleoside Antibiotic Sinefungin.</title>
        <authorList>
            <person name="Oshima K."/>
            <person name="Hattori M."/>
            <person name="Shimizu H."/>
            <person name="Fukuda K."/>
            <person name="Nemoto M."/>
            <person name="Inagaki K."/>
            <person name="Tamura T."/>
        </authorList>
    </citation>
    <scope>NUCLEOTIDE SEQUENCE</scope>
    <source>
        <strain evidence="11">FACHB-1375</strain>
    </source>
</reference>
<evidence type="ECO:0000259" key="8">
    <source>
        <dbReference type="Pfam" id="PF01385"/>
    </source>
</evidence>
<evidence type="ECO:0000259" key="10">
    <source>
        <dbReference type="Pfam" id="PF12323"/>
    </source>
</evidence>
<dbReference type="InterPro" id="IPR001959">
    <property type="entry name" value="Transposase"/>
</dbReference>
<dbReference type="Pfam" id="PF01385">
    <property type="entry name" value="OrfB_IS605"/>
    <property type="match status" value="1"/>
</dbReference>